<dbReference type="Gene3D" id="3.40.50.720">
    <property type="entry name" value="NAD(P)-binding Rossmann-like Domain"/>
    <property type="match status" value="1"/>
</dbReference>
<sequence>MNHLRHFAGRETREVECAIIGSGGFGRSFLSQARHVRGLRCRVAFDRDTAIAAAALASVGHDRADIAECTDAAAIRAAWAAGKPIAAADPALLAELPVEVVLEATGNPEAGARHARLAIEADKHVVMVTKETDSVVGPILARMASARGRVVSPVDGDQPSLLIGLASWAEVVGLELVAAGKSSEYDFVYDPGSDTITSNGVTVAAPGFGAWIQAGDRPWPAVAEARAALAAALPQRAVPDLCEMTVVANALGLRPDRADLHAPIARITEVADVMAPRADGGLLGAVPALDVFHCLRLPGEPSFAGGVFVTVACKDDESWDMLRDKGHVVARNGRTAMIGLPRHLLGLEAATTVFEAALLGQSSGAARPRPVIDLTAHADRDLPAGTLLLAEGHHHTIAHVSSRMTPAAVLADATPIPYYLAAGRRLVRDVRAGAPITCADVERDEDSELWRLRQAQDAVAPGDWM</sequence>
<feature type="domain" description="SAF" evidence="1">
    <location>
        <begin position="373"/>
        <end position="442"/>
    </location>
</feature>
<dbReference type="InterPro" id="IPR048423">
    <property type="entry name" value="DRL_cat"/>
</dbReference>
<reference evidence="3" key="1">
    <citation type="journal article" date="2019" name="Int. J. Syst. Evol. Microbiol.">
        <title>The Global Catalogue of Microorganisms (GCM) 10K type strain sequencing project: providing services to taxonomists for standard genome sequencing and annotation.</title>
        <authorList>
            <consortium name="The Broad Institute Genomics Platform"/>
            <consortium name="The Broad Institute Genome Sequencing Center for Infectious Disease"/>
            <person name="Wu L."/>
            <person name="Ma J."/>
        </authorList>
    </citation>
    <scope>NUCLEOTIDE SEQUENCE [LARGE SCALE GENOMIC DNA]</scope>
    <source>
        <strain evidence="3">VKM B-3226</strain>
    </source>
</reference>
<evidence type="ECO:0000259" key="1">
    <source>
        <dbReference type="SMART" id="SM00858"/>
    </source>
</evidence>
<keyword evidence="3" id="KW-1185">Reference proteome</keyword>
<evidence type="ECO:0000313" key="2">
    <source>
        <dbReference type="EMBL" id="MFC3570256.1"/>
    </source>
</evidence>
<comment type="caution">
    <text evidence="2">The sequence shown here is derived from an EMBL/GenBank/DDBJ whole genome shotgun (WGS) entry which is preliminary data.</text>
</comment>
<protein>
    <submittedName>
        <fullName evidence="2">NAD(P)H-dependent oxidoreductase</fullName>
    </submittedName>
</protein>
<dbReference type="EMBL" id="JBHRXE010000035">
    <property type="protein sequence ID" value="MFC3570256.1"/>
    <property type="molecule type" value="Genomic_DNA"/>
</dbReference>
<gene>
    <name evidence="2" type="ORF">ACFOMP_12405</name>
</gene>
<evidence type="ECO:0000313" key="3">
    <source>
        <dbReference type="Proteomes" id="UP001595596"/>
    </source>
</evidence>
<organism evidence="2 3">
    <name type="scientific">Paracoccus simplex</name>
    <dbReference type="NCBI Taxonomy" id="2086346"/>
    <lineage>
        <taxon>Bacteria</taxon>
        <taxon>Pseudomonadati</taxon>
        <taxon>Pseudomonadota</taxon>
        <taxon>Alphaproteobacteria</taxon>
        <taxon>Rhodobacterales</taxon>
        <taxon>Paracoccaceae</taxon>
        <taxon>Paracoccus</taxon>
    </lineage>
</organism>
<dbReference type="Pfam" id="PF08666">
    <property type="entry name" value="SAF"/>
    <property type="match status" value="1"/>
</dbReference>
<dbReference type="Proteomes" id="UP001595596">
    <property type="component" value="Unassembled WGS sequence"/>
</dbReference>
<dbReference type="CDD" id="cd11616">
    <property type="entry name" value="SAF_DH_OX_like"/>
    <property type="match status" value="1"/>
</dbReference>
<dbReference type="Pfam" id="PF21135">
    <property type="entry name" value="DRL_cat"/>
    <property type="match status" value="1"/>
</dbReference>
<dbReference type="SUPFAM" id="SSF51735">
    <property type="entry name" value="NAD(P)-binding Rossmann-fold domains"/>
    <property type="match status" value="1"/>
</dbReference>
<accession>A0ABV7S1K1</accession>
<dbReference type="RefSeq" id="WP_379031009.1">
    <property type="nucleotide sequence ID" value="NZ_JBHRXE010000035.1"/>
</dbReference>
<dbReference type="InterPro" id="IPR013974">
    <property type="entry name" value="SAF"/>
</dbReference>
<name>A0ABV7S1K1_9RHOB</name>
<dbReference type="InterPro" id="IPR036291">
    <property type="entry name" value="NAD(P)-bd_dom_sf"/>
</dbReference>
<proteinExistence type="predicted"/>
<dbReference type="PANTHER" id="PTHR37850">
    <property type="entry name" value="STRU PROTEIN"/>
    <property type="match status" value="1"/>
</dbReference>
<dbReference type="PANTHER" id="PTHR37850:SF3">
    <property type="entry name" value="BLR7815 PROTEIN"/>
    <property type="match status" value="1"/>
</dbReference>
<dbReference type="SMART" id="SM00858">
    <property type="entry name" value="SAF"/>
    <property type="match status" value="1"/>
</dbReference>